<reference evidence="1" key="1">
    <citation type="submission" date="2021-01" db="EMBL/GenBank/DDBJ databases">
        <authorList>
            <person name="Corre E."/>
            <person name="Pelletier E."/>
            <person name="Niang G."/>
            <person name="Scheremetjew M."/>
            <person name="Finn R."/>
            <person name="Kale V."/>
            <person name="Holt S."/>
            <person name="Cochrane G."/>
            <person name="Meng A."/>
            <person name="Brown T."/>
            <person name="Cohen L."/>
        </authorList>
    </citation>
    <scope>NUCLEOTIDE SEQUENCE</scope>
    <source>
        <strain evidence="1">10249 10 AB</strain>
    </source>
</reference>
<organism evidence="1">
    <name type="scientific">Pseudo-nitzschia australis</name>
    <dbReference type="NCBI Taxonomy" id="44445"/>
    <lineage>
        <taxon>Eukaryota</taxon>
        <taxon>Sar</taxon>
        <taxon>Stramenopiles</taxon>
        <taxon>Ochrophyta</taxon>
        <taxon>Bacillariophyta</taxon>
        <taxon>Bacillariophyceae</taxon>
        <taxon>Bacillariophycidae</taxon>
        <taxon>Bacillariales</taxon>
        <taxon>Bacillariaceae</taxon>
        <taxon>Pseudo-nitzschia</taxon>
    </lineage>
</organism>
<evidence type="ECO:0000313" key="1">
    <source>
        <dbReference type="EMBL" id="CAE0707375.1"/>
    </source>
</evidence>
<dbReference type="EMBL" id="HBIX01000109">
    <property type="protein sequence ID" value="CAE0707375.1"/>
    <property type="molecule type" value="Transcribed_RNA"/>
</dbReference>
<protein>
    <submittedName>
        <fullName evidence="1">Uncharacterized protein</fullName>
    </submittedName>
</protein>
<dbReference type="AlphaFoldDB" id="A0A7S4A8X5"/>
<accession>A0A7S4A8X5</accession>
<sequence length="251" mass="28102">MVVVEVRRQIGCTFEFRDAAKAILRASKGLQQGWKSFASRRFSIPPTFPKRSREIQHKCIRGDFRIARTMLQSKNYDALVLALESIEKMTKSCGAKDVVAKSVICNDCLKHLLFLLDTCNDIDRNGMEYGNSSVLPRKILGVIANSCEAIGKSDLELVLSANDNDLKTRWFLSLLLSTIQDAPSRPHDAFEAVRCLGQLLISKEVESVMVEKSAIDVISSARIAGFTCHQGLEQECNKLMLRLENVGYEED</sequence>
<gene>
    <name evidence="1" type="ORF">PAUS00366_LOCUS95</name>
</gene>
<proteinExistence type="predicted"/>
<name>A0A7S4A8X5_9STRA</name>